<keyword evidence="2" id="KW-1185">Reference proteome</keyword>
<accession>A0A2N8NZQ3</accession>
<dbReference type="Proteomes" id="UP000235945">
    <property type="component" value="Unassembled WGS sequence"/>
</dbReference>
<dbReference type="EMBL" id="LGUI01000002">
    <property type="protein sequence ID" value="PNE34229.1"/>
    <property type="molecule type" value="Genomic_DNA"/>
</dbReference>
<comment type="caution">
    <text evidence="1">The sequence shown here is derived from an EMBL/GenBank/DDBJ whole genome shotgun (WGS) entry which is preliminary data.</text>
</comment>
<protein>
    <submittedName>
        <fullName evidence="1">Uncharacterized protein</fullName>
    </submittedName>
</protein>
<name>A0A2N8NZQ3_STREU</name>
<organism evidence="1 2">
    <name type="scientific">Streptomyces eurocidicus</name>
    <name type="common">Streptoverticillium eurocidicus</name>
    <dbReference type="NCBI Taxonomy" id="66423"/>
    <lineage>
        <taxon>Bacteria</taxon>
        <taxon>Bacillati</taxon>
        <taxon>Actinomycetota</taxon>
        <taxon>Actinomycetes</taxon>
        <taxon>Kitasatosporales</taxon>
        <taxon>Streptomycetaceae</taxon>
        <taxon>Streptomyces</taxon>
    </lineage>
</organism>
<evidence type="ECO:0000313" key="1">
    <source>
        <dbReference type="EMBL" id="PNE34229.1"/>
    </source>
</evidence>
<sequence>MVGVGLELVAGDVGQQQGEGAEGQRLSVLVGLDGAEGGGGEDAGARAVMTVSAPCGVTVCSWLGSLVLPTVGRITGGDEGLVWCGG</sequence>
<evidence type="ECO:0000313" key="2">
    <source>
        <dbReference type="Proteomes" id="UP000235945"/>
    </source>
</evidence>
<reference evidence="2" key="1">
    <citation type="submission" date="2015-07" db="EMBL/GenBank/DDBJ databases">
        <authorList>
            <person name="Graham D.E."/>
            <person name="Giannone R.J."/>
            <person name="Gulvik C.A."/>
            <person name="Hettich R.L."/>
            <person name="Klingeman D.M."/>
            <person name="Mahan K.M."/>
            <person name="Parry R.J."/>
            <person name="Spain J.C."/>
        </authorList>
    </citation>
    <scope>NUCLEOTIDE SEQUENCE [LARGE SCALE GENOMIC DNA]</scope>
    <source>
        <strain evidence="2">ATCC 27428</strain>
    </source>
</reference>
<gene>
    <name evidence="1" type="ORF">AF335_06175</name>
</gene>
<dbReference type="AlphaFoldDB" id="A0A2N8NZQ3"/>
<proteinExistence type="predicted"/>